<evidence type="ECO:0008006" key="5">
    <source>
        <dbReference type="Google" id="ProtNLM"/>
    </source>
</evidence>
<dbReference type="AlphaFoldDB" id="A0A328U2E5"/>
<organism evidence="3 4">
    <name type="scientific">Paenibacillus montanisoli</name>
    <dbReference type="NCBI Taxonomy" id="2081970"/>
    <lineage>
        <taxon>Bacteria</taxon>
        <taxon>Bacillati</taxon>
        <taxon>Bacillota</taxon>
        <taxon>Bacilli</taxon>
        <taxon>Bacillales</taxon>
        <taxon>Paenibacillaceae</taxon>
        <taxon>Paenibacillus</taxon>
    </lineage>
</organism>
<feature type="compositionally biased region" description="Polar residues" evidence="1">
    <location>
        <begin position="33"/>
        <end position="61"/>
    </location>
</feature>
<dbReference type="EMBL" id="QLUW01000001">
    <property type="protein sequence ID" value="RAP76958.1"/>
    <property type="molecule type" value="Genomic_DNA"/>
</dbReference>
<dbReference type="RefSeq" id="WP_112879956.1">
    <property type="nucleotide sequence ID" value="NZ_QLUW01000001.1"/>
</dbReference>
<reference evidence="3 4" key="1">
    <citation type="submission" date="2018-06" db="EMBL/GenBank/DDBJ databases">
        <title>Paenibacillus montanisoli sp. nov., isolated from mountain area soil.</title>
        <authorList>
            <person name="Wu M."/>
        </authorList>
    </citation>
    <scope>NUCLEOTIDE SEQUENCE [LARGE SCALE GENOMIC DNA]</scope>
    <source>
        <strain evidence="3 4">RA17</strain>
    </source>
</reference>
<dbReference type="InterPro" id="IPR006059">
    <property type="entry name" value="SBP"/>
</dbReference>
<dbReference type="SUPFAM" id="SSF53850">
    <property type="entry name" value="Periplasmic binding protein-like II"/>
    <property type="match status" value="1"/>
</dbReference>
<name>A0A328U2E5_9BACL</name>
<feature type="chain" id="PRO_5039384626" description="Carbohydrate ABC transporter substrate-binding protein" evidence="2">
    <location>
        <begin position="22"/>
        <end position="469"/>
    </location>
</feature>
<evidence type="ECO:0000256" key="1">
    <source>
        <dbReference type="SAM" id="MobiDB-lite"/>
    </source>
</evidence>
<comment type="caution">
    <text evidence="3">The sequence shown here is derived from an EMBL/GenBank/DDBJ whole genome shotgun (WGS) entry which is preliminary data.</text>
</comment>
<sequence>MRKTWTAMLSCVLLFCLFLTACGGNNNGGDNTASGNDAANKPANNQAADSGSENTGGNEATSDVAGANDEAFTIRVGAWFIDQRTFMKEFVANVEKKYKELYPNATIQWDILLDAKYFDKLKAELASNTAPDVFFQQGLTSTFAEGNYLVDLSDQEWASKLHPGSVKFSKYDGNVYSAPMGVGTSGVWYNKKIFSDLGLEAPKTWDEFMQACEKIKAAGITPIALGFKDMWTAQVFAGLMIQSAGFESSKSFGKDLYDGAKKLDGPEMQGVMTKFQTMVESGYFNKSALSLDWPQSAEMFTTGKAAMIVQGPWMPGVAEDNFKTKGHAAFDLGYFPLMTDAGYHNLAVSVDQNLSINKSTKLLQQAKDLVSVILSPEIYGPYNVGNGNIPAISGIEVNYPNPVFNEVKTALAEGESSGGFEGYIATSAYTALAEEVTKIVSGAKFNPDDLKEAQSKQDKDKSTIILPSE</sequence>
<proteinExistence type="predicted"/>
<dbReference type="PANTHER" id="PTHR43649:SF12">
    <property type="entry name" value="DIACETYLCHITOBIOSE BINDING PROTEIN DASA"/>
    <property type="match status" value="1"/>
</dbReference>
<dbReference type="PROSITE" id="PS51257">
    <property type="entry name" value="PROKAR_LIPOPROTEIN"/>
    <property type="match status" value="1"/>
</dbReference>
<keyword evidence="4" id="KW-1185">Reference proteome</keyword>
<dbReference type="InterPro" id="IPR050490">
    <property type="entry name" value="Bact_solute-bd_prot1"/>
</dbReference>
<dbReference type="Pfam" id="PF01547">
    <property type="entry name" value="SBP_bac_1"/>
    <property type="match status" value="1"/>
</dbReference>
<keyword evidence="2" id="KW-0732">Signal</keyword>
<feature type="region of interest" description="Disordered" evidence="1">
    <location>
        <begin position="449"/>
        <end position="469"/>
    </location>
</feature>
<protein>
    <recommendedName>
        <fullName evidence="5">Carbohydrate ABC transporter substrate-binding protein</fullName>
    </recommendedName>
</protein>
<evidence type="ECO:0000313" key="3">
    <source>
        <dbReference type="EMBL" id="RAP76958.1"/>
    </source>
</evidence>
<dbReference type="Gene3D" id="3.40.190.10">
    <property type="entry name" value="Periplasmic binding protein-like II"/>
    <property type="match status" value="2"/>
</dbReference>
<dbReference type="PANTHER" id="PTHR43649">
    <property type="entry name" value="ARABINOSE-BINDING PROTEIN-RELATED"/>
    <property type="match status" value="1"/>
</dbReference>
<evidence type="ECO:0000256" key="2">
    <source>
        <dbReference type="SAM" id="SignalP"/>
    </source>
</evidence>
<accession>A0A328U2E5</accession>
<dbReference type="OrthoDB" id="2516337at2"/>
<evidence type="ECO:0000313" key="4">
    <source>
        <dbReference type="Proteomes" id="UP000249260"/>
    </source>
</evidence>
<feature type="region of interest" description="Disordered" evidence="1">
    <location>
        <begin position="33"/>
        <end position="63"/>
    </location>
</feature>
<dbReference type="Proteomes" id="UP000249260">
    <property type="component" value="Unassembled WGS sequence"/>
</dbReference>
<gene>
    <name evidence="3" type="ORF">DL346_00145</name>
</gene>
<feature type="compositionally biased region" description="Basic and acidic residues" evidence="1">
    <location>
        <begin position="449"/>
        <end position="462"/>
    </location>
</feature>
<feature type="signal peptide" evidence="2">
    <location>
        <begin position="1"/>
        <end position="21"/>
    </location>
</feature>